<comment type="subcellular location">
    <subcellularLocation>
        <location evidence="5">Cell outer membrane</location>
    </subcellularLocation>
    <subcellularLocation>
        <location evidence="1">Membrane</location>
    </subcellularLocation>
</comment>
<evidence type="ECO:0000256" key="3">
    <source>
        <dbReference type="ARBA" id="ARBA00023136"/>
    </source>
</evidence>
<feature type="region of interest" description="Disordered" evidence="6">
    <location>
        <begin position="402"/>
        <end position="433"/>
    </location>
</feature>
<dbReference type="PRINTS" id="PR00811">
    <property type="entry name" value="BCTERIALGSPD"/>
</dbReference>
<feature type="domain" description="NolW-like" evidence="8">
    <location>
        <begin position="211"/>
        <end position="269"/>
    </location>
</feature>
<dbReference type="PROSITE" id="PS51257">
    <property type="entry name" value="PROKAR_LIPOPROTEIN"/>
    <property type="match status" value="1"/>
</dbReference>
<organism evidence="9 10">
    <name type="scientific">Pseudomonas jinjuensis</name>
    <dbReference type="NCBI Taxonomy" id="198616"/>
    <lineage>
        <taxon>Bacteria</taxon>
        <taxon>Pseudomonadati</taxon>
        <taxon>Pseudomonadota</taxon>
        <taxon>Gammaproteobacteria</taxon>
        <taxon>Pseudomonadales</taxon>
        <taxon>Pseudomonadaceae</taxon>
        <taxon>Pseudomonas</taxon>
    </lineage>
</organism>
<dbReference type="InterPro" id="IPR001775">
    <property type="entry name" value="GspD/PilQ"/>
</dbReference>
<dbReference type="STRING" id="198616.SAMN05216193_10127"/>
<feature type="domain" description="NolW-like" evidence="8">
    <location>
        <begin position="367"/>
        <end position="501"/>
    </location>
</feature>
<evidence type="ECO:0000313" key="10">
    <source>
        <dbReference type="Proteomes" id="UP000242957"/>
    </source>
</evidence>
<evidence type="ECO:0000259" key="8">
    <source>
        <dbReference type="Pfam" id="PF03958"/>
    </source>
</evidence>
<dbReference type="InterPro" id="IPR050810">
    <property type="entry name" value="Bact_Secretion_Sys_Channel"/>
</dbReference>
<dbReference type="Pfam" id="PF00263">
    <property type="entry name" value="Secretin"/>
    <property type="match status" value="1"/>
</dbReference>
<dbReference type="Gene3D" id="3.30.1370.120">
    <property type="match status" value="2"/>
</dbReference>
<feature type="region of interest" description="Disordered" evidence="6">
    <location>
        <begin position="42"/>
        <end position="91"/>
    </location>
</feature>
<dbReference type="PANTHER" id="PTHR30332:SF25">
    <property type="entry name" value="SECRETIN XPSD"/>
    <property type="match status" value="1"/>
</dbReference>
<name>A0A1G9YGJ4_9PSED</name>
<protein>
    <submittedName>
        <fullName evidence="9">General secretion pathway protein D</fullName>
    </submittedName>
</protein>
<feature type="domain" description="Type II/III secretion system secretin-like" evidence="7">
    <location>
        <begin position="563"/>
        <end position="742"/>
    </location>
</feature>
<dbReference type="Pfam" id="PF03958">
    <property type="entry name" value="Secretin_N"/>
    <property type="match status" value="2"/>
</dbReference>
<evidence type="ECO:0000256" key="5">
    <source>
        <dbReference type="RuleBase" id="RU004004"/>
    </source>
</evidence>
<reference evidence="10" key="1">
    <citation type="submission" date="2016-10" db="EMBL/GenBank/DDBJ databases">
        <authorList>
            <person name="Varghese N."/>
            <person name="Submissions S."/>
        </authorList>
    </citation>
    <scope>NUCLEOTIDE SEQUENCE [LARGE SCALE GENOMIC DNA]</scope>
    <source>
        <strain evidence="10">JCM 21621</strain>
    </source>
</reference>
<dbReference type="EMBL" id="FNIJ01000001">
    <property type="protein sequence ID" value="SDN07635.1"/>
    <property type="molecule type" value="Genomic_DNA"/>
</dbReference>
<dbReference type="RefSeq" id="WP_084313047.1">
    <property type="nucleotide sequence ID" value="NZ_FNIJ01000001.1"/>
</dbReference>
<gene>
    <name evidence="9" type="ORF">SAMN05216193_10127</name>
</gene>
<keyword evidence="5" id="KW-0813">Transport</keyword>
<feature type="region of interest" description="Disordered" evidence="6">
    <location>
        <begin position="646"/>
        <end position="672"/>
    </location>
</feature>
<keyword evidence="3" id="KW-0472">Membrane</keyword>
<dbReference type="PANTHER" id="PTHR30332">
    <property type="entry name" value="PROBABLE GENERAL SECRETION PATHWAY PROTEIN D"/>
    <property type="match status" value="1"/>
</dbReference>
<dbReference type="GO" id="GO:0009306">
    <property type="term" value="P:protein secretion"/>
    <property type="evidence" value="ECO:0007669"/>
    <property type="project" value="InterPro"/>
</dbReference>
<dbReference type="InterPro" id="IPR004846">
    <property type="entry name" value="T2SS/T3SS_dom"/>
</dbReference>
<dbReference type="AlphaFoldDB" id="A0A1G9YGJ4"/>
<sequence length="772" mass="81556">MLHSIKSFVPFPCRPLFLAICLGAVGGCSSGALQIPEPLLDQQKQTGPDQPAQGASAIDSGMNTAAEPKGPSISATPAPLATPSGGRVDRDDRLTLDDKSADIRVNLEDVDLPAFVNEVFGNLLGLPFEIDSALKTRNERVTLRLEQPQSKQTIYDVASQVLANYGVEILRQGNVLRFQIKQIGLSPEEPPILISGDARPDVPIAYRPVFQFVPLNNVDPKDVIPWLNSAYEKSGLSATADNPRGGLMLKGMAAIVRQAAEAVRLLDQPFMRGQYSLRIDPAFISSADLAKQLKTLLAAQGYSASIGEPSGSIVMVPLESSNGLIVFTSQPELLGKVREWAGQVDRIPLAATMDQGPGAENEGLFFYEVRNTRASELAKSLRSLVSGLPSAGAYGLTPDLGNSASRRAAADSPAFTHPGQERTQNDMSNNRPGLSPLLQLAGTQALLGGGSGALESLTSGFAGSGSIVEDENRNAILFRGPARTWQQLQPLLRQMDKPARQVLIEVTVASVNRGDSKSIGLNWSFRSGKANIDKDFARAFGLGDKGFSYVINTAGGTKATLSALANDQRVRILATPRVLVKSGEQANINVGSDIPVVTGQQTDGSSTGGTSNLLQSISYRSTGIILNVSPVVYSNNRVDLTVSQEVSNAGGGSDSSSGTDSSGGSGGASSPIISRTSLETALTLQSGGSIFMGGLIRETTTDANSGIPWLKDIPGLGYLFGSRSLEKSQDEVVMLIQPYVIESGEYAKEITEKLRQMIEPSLACAKAPGACS</sequence>
<comment type="similarity">
    <text evidence="4">Belongs to the bacterial secretin family.</text>
</comment>
<dbReference type="GO" id="GO:0015627">
    <property type="term" value="C:type II protein secretion system complex"/>
    <property type="evidence" value="ECO:0007669"/>
    <property type="project" value="TreeGrafter"/>
</dbReference>
<keyword evidence="10" id="KW-1185">Reference proteome</keyword>
<dbReference type="Gene3D" id="3.55.50.30">
    <property type="match status" value="1"/>
</dbReference>
<dbReference type="InterPro" id="IPR038591">
    <property type="entry name" value="NolW-like_sf"/>
</dbReference>
<evidence type="ECO:0000256" key="1">
    <source>
        <dbReference type="ARBA" id="ARBA00004370"/>
    </source>
</evidence>
<dbReference type="OrthoDB" id="9775455at2"/>
<dbReference type="InterPro" id="IPR005644">
    <property type="entry name" value="NolW-like"/>
</dbReference>
<dbReference type="Proteomes" id="UP000242957">
    <property type="component" value="Unassembled WGS sequence"/>
</dbReference>
<evidence type="ECO:0000259" key="7">
    <source>
        <dbReference type="Pfam" id="PF00263"/>
    </source>
</evidence>
<evidence type="ECO:0000313" key="9">
    <source>
        <dbReference type="EMBL" id="SDN07635.1"/>
    </source>
</evidence>
<accession>A0A1G9YGJ4</accession>
<proteinExistence type="inferred from homology"/>
<evidence type="ECO:0000256" key="2">
    <source>
        <dbReference type="ARBA" id="ARBA00022729"/>
    </source>
</evidence>
<evidence type="ECO:0000256" key="6">
    <source>
        <dbReference type="SAM" id="MobiDB-lite"/>
    </source>
</evidence>
<keyword evidence="2" id="KW-0732">Signal</keyword>
<dbReference type="GO" id="GO:0009279">
    <property type="term" value="C:cell outer membrane"/>
    <property type="evidence" value="ECO:0007669"/>
    <property type="project" value="UniProtKB-SubCell"/>
</dbReference>
<evidence type="ECO:0000256" key="4">
    <source>
        <dbReference type="RuleBase" id="RU004003"/>
    </source>
</evidence>